<dbReference type="FunFam" id="2.30.29.30:FF:000046">
    <property type="entry name" value="FERM, RhoGEF and pleckstrin domain-containing protein 1"/>
    <property type="match status" value="1"/>
</dbReference>
<feature type="domain" description="PH" evidence="4">
    <location>
        <begin position="1372"/>
        <end position="1465"/>
    </location>
</feature>
<dbReference type="SMART" id="SM00325">
    <property type="entry name" value="RhoGEF"/>
    <property type="match status" value="1"/>
</dbReference>
<dbReference type="Pfam" id="PF00169">
    <property type="entry name" value="PH"/>
    <property type="match status" value="2"/>
</dbReference>
<dbReference type="InterPro" id="IPR014847">
    <property type="entry name" value="FA"/>
</dbReference>
<evidence type="ECO:0000313" key="8">
    <source>
        <dbReference type="Proteomes" id="UP001497525"/>
    </source>
</evidence>
<feature type="compositionally biased region" description="Basic residues" evidence="3">
    <location>
        <begin position="1048"/>
        <end position="1058"/>
    </location>
</feature>
<evidence type="ECO:0000259" key="5">
    <source>
        <dbReference type="PROSITE" id="PS50010"/>
    </source>
</evidence>
<evidence type="ECO:0000259" key="4">
    <source>
        <dbReference type="PROSITE" id="PS50003"/>
    </source>
</evidence>
<dbReference type="InterPro" id="IPR019748">
    <property type="entry name" value="FERM_central"/>
</dbReference>
<feature type="region of interest" description="Disordered" evidence="3">
    <location>
        <begin position="1162"/>
        <end position="1185"/>
    </location>
</feature>
<dbReference type="InterPro" id="IPR000299">
    <property type="entry name" value="FERM_domain"/>
</dbReference>
<evidence type="ECO:0008006" key="9">
    <source>
        <dbReference type="Google" id="ProtNLM"/>
    </source>
</evidence>
<protein>
    <recommendedName>
        <fullName evidence="9">Moesin/ezrin/radixin homolog 1</fullName>
    </recommendedName>
</protein>
<dbReference type="Pfam" id="PF00373">
    <property type="entry name" value="FERM_M"/>
    <property type="match status" value="1"/>
</dbReference>
<dbReference type="Pfam" id="PF09379">
    <property type="entry name" value="FERM_N"/>
    <property type="match status" value="1"/>
</dbReference>
<dbReference type="SUPFAM" id="SSF48065">
    <property type="entry name" value="DBL homology domain (DH-domain)"/>
    <property type="match status" value="1"/>
</dbReference>
<dbReference type="GO" id="GO:0008092">
    <property type="term" value="F:cytoskeletal protein binding"/>
    <property type="evidence" value="ECO:0007669"/>
    <property type="project" value="InterPro"/>
</dbReference>
<comment type="caution">
    <text evidence="7">The sequence shown here is derived from an EMBL/GenBank/DDBJ whole genome shotgun (WGS) entry which is preliminary data.</text>
</comment>
<dbReference type="InterPro" id="IPR018980">
    <property type="entry name" value="FERM_PH-like_C"/>
</dbReference>
<feature type="domain" description="FERM" evidence="6">
    <location>
        <begin position="19"/>
        <end position="299"/>
    </location>
</feature>
<feature type="region of interest" description="Disordered" evidence="3">
    <location>
        <begin position="1470"/>
        <end position="1516"/>
    </location>
</feature>
<dbReference type="GO" id="GO:0005085">
    <property type="term" value="F:guanyl-nucleotide exchange factor activity"/>
    <property type="evidence" value="ECO:0007669"/>
    <property type="project" value="UniProtKB-KW"/>
</dbReference>
<dbReference type="Proteomes" id="UP001497525">
    <property type="component" value="Unassembled WGS sequence"/>
</dbReference>
<dbReference type="PRINTS" id="PR00661">
    <property type="entry name" value="ERMFAMILY"/>
</dbReference>
<dbReference type="Gene3D" id="1.20.900.10">
    <property type="entry name" value="Dbl homology (DH) domain"/>
    <property type="match status" value="1"/>
</dbReference>
<dbReference type="SUPFAM" id="SSF47031">
    <property type="entry name" value="Second domain of FERM"/>
    <property type="match status" value="1"/>
</dbReference>
<dbReference type="FunFam" id="1.20.80.10:FF:000005">
    <property type="entry name" value="FERM, RhoGEF and pleckstrin domain-containing protein 1"/>
    <property type="match status" value="1"/>
</dbReference>
<proteinExistence type="predicted"/>
<dbReference type="SMART" id="SM01195">
    <property type="entry name" value="FA"/>
    <property type="match status" value="1"/>
</dbReference>
<dbReference type="InterPro" id="IPR001849">
    <property type="entry name" value="PH_domain"/>
</dbReference>
<feature type="compositionally biased region" description="Low complexity" evidence="3">
    <location>
        <begin position="1162"/>
        <end position="1181"/>
    </location>
</feature>
<dbReference type="PRINTS" id="PR00935">
    <property type="entry name" value="BAND41"/>
</dbReference>
<dbReference type="Gene3D" id="2.30.29.30">
    <property type="entry name" value="Pleckstrin-homology domain (PH domain)/Phosphotyrosine-binding domain (PTB)"/>
    <property type="match status" value="3"/>
</dbReference>
<dbReference type="InterPro" id="IPR035963">
    <property type="entry name" value="FERM_2"/>
</dbReference>
<feature type="domain" description="PH" evidence="4">
    <location>
        <begin position="1544"/>
        <end position="1641"/>
    </location>
</feature>
<dbReference type="PANTHER" id="PTHR45858">
    <property type="entry name" value="FERM DOMAIN CONTAINING PROTEIN"/>
    <property type="match status" value="1"/>
</dbReference>
<dbReference type="CDD" id="cd01220">
    <property type="entry name" value="PH1_FARP1-like"/>
    <property type="match status" value="1"/>
</dbReference>
<dbReference type="InterPro" id="IPR041788">
    <property type="entry name" value="FARP1/FARP2/FRMD7_FERM_C"/>
</dbReference>
<dbReference type="InterPro" id="IPR051835">
    <property type="entry name" value="RAC1-GEF"/>
</dbReference>
<feature type="region of interest" description="Disordered" evidence="3">
    <location>
        <begin position="799"/>
        <end position="872"/>
    </location>
</feature>
<feature type="compositionally biased region" description="Polar residues" evidence="3">
    <location>
        <begin position="897"/>
        <end position="906"/>
    </location>
</feature>
<evidence type="ECO:0000259" key="6">
    <source>
        <dbReference type="PROSITE" id="PS50057"/>
    </source>
</evidence>
<sequence length="1648" mass="181966">MSQEKETFTSSKKQGPKCLEPCVHLLDSTSQKFRLSSRALGQELYELVVDSLQLVEYDYFDLEYVNKDGVTCWLDHSKPLQKQTTGPNKEYVYTFSVKFYTPHPNLLEDEYTRYLFALQIKKDLHEGRIQCNENTSALLAAFIVQARIGDFLEDVYLDHSYLKGLQLMPATTPEFLRKVAECHRNLIGQSPADADCNLLDTVRKVELYGIRMHPTKDNAGLKVNLAVAHSGILVYQGNSKINTFSWARIRKLSFKRKRFYIKLHPESFHAAEFAFEARDECKSFWKQCIEHHAFFRCQAVRKTGNRRSRMVTKGSTFRYTGRTQKQLIDYVRENYVKMPPFERSSSAGRVLTVPLPTTILTPNNTEASGIRVETGVHSDVGPVTTTLIRPQTDPAQRMHLTDSNLSPDATRSLTVAIPLREERASTDGGYPTVLCAAGQLVRQRRSCSVANDVALNSTLPRGAYLISAMGTASSGSYTMNSSLSAGSPAASNSSAGSPQPERKTPTVPDYPAHFILPSQLRMQDLALRPLSVASLGPISTLAPANSQANQISWRSSLPRPTSPTPSGILLTQAHGPGSRPVGVAVLPTDPYSSMHASLLMTSQNSAFVTPAVSQLGGAVPVLTLSSTAANTRGPSPNTSPMRNVVALSSPVRTVSPVTSGAAVGAGPQPRTQPSQYVRLPTDPNLFSQQLKLPPGYALLTSSTAAGPGGNRIIYIDRNTGRPLLPIITASGQVLLDNAVPITWRQSPVPAGAAMISSSIPQTAVRMSGQSHPPTTASSGAPATIPRVLVAATCAPSQAAPAEVQSNSLGRSPVREQGTASAQNLVVNGVHLRPRRSGPPPPAPERRDSMLSRPASTDIQHYPPEGDQEKSQKITRLPEIPIDKAAMLDSGGEDEASESLQQSQTSPKRQHPLAMGLITGPNGAHSASCLSLAARGKSALSTRSLCTQAQDGGSEDANDDDDDYDEGAREEDDDDYRSVCSQRSTLRSRSVPGRQRTCHHHHRRPQPLRCQSAVDPSMGSTNSLVKPSTSRASGELQANNTEHTSATHRTSHSNRRASRHHTDGAYHLICDLVMTERTYGRDLSVVCVCFRQNVTSLDDDSSVEEDPSSRLGDRLATKLFDILDPIYIEHQKILASLESRLESWSSRSNKKLSLTAAAQSTETVTTTASGSASSMNGNGTSSQTEQPPLVYRIGDLFVSNLQFISYYQRYLAEVEQVMLEIESEVRRHPALEDTIRNFEAQRVCYLPFYVFLLKPMHRLLQYRVSMERLMRHYGEAHPDSPDCRVVHARLLDLIQSRWECYKRLENSYKLLEVQRDLIGLTAFPVPLGSLPNADESKGQPVPSSQTSSLAKGKGVTTESNLSGAGPLLRPGRQFIREGWLQKLSKKGYQPRMFFLFSDQLVYASRTSAPYLQFKVHGQFPLHDLMVEEVEPAHSFTVFSGNRCFLVAAPSDWQRDRWLEDISRAILAAKTKPSFSSPSSSSEATKMLGPSDGMNGTSIRQDDSASSASTTTPDPSQMLQRATTSVHVCWHRCFTFSMQDILRANEYQTSGYLLRKFKNSNGWQRLWVVFTQNCLFFYKSYRDDCPLASLPLLGYTIATPDPDDQIRRDNVIKLQFKNHVYFFRGETHHSFERWFEYLSCAAGTSRRSKI</sequence>
<dbReference type="FunFam" id="2.30.29.30:FF:000002">
    <property type="entry name" value="Band 4.1-like protein 5 isoform 1"/>
    <property type="match status" value="1"/>
</dbReference>
<dbReference type="InterPro" id="IPR011993">
    <property type="entry name" value="PH-like_dom_sf"/>
</dbReference>
<keyword evidence="2" id="KW-0677">Repeat</keyword>
<dbReference type="SMART" id="SM01196">
    <property type="entry name" value="FERM_C"/>
    <property type="match status" value="1"/>
</dbReference>
<dbReference type="Gene3D" id="3.10.20.90">
    <property type="entry name" value="Phosphatidylinositol 3-kinase Catalytic Subunit, Chain A, domain 1"/>
    <property type="match status" value="1"/>
</dbReference>
<dbReference type="InterPro" id="IPR018979">
    <property type="entry name" value="FERM_N"/>
</dbReference>
<name>A0AAV2TNL4_CALDB</name>
<evidence type="ECO:0000256" key="2">
    <source>
        <dbReference type="ARBA" id="ARBA00022737"/>
    </source>
</evidence>
<dbReference type="Gene3D" id="1.20.80.10">
    <property type="match status" value="1"/>
</dbReference>
<dbReference type="CDD" id="cd13235">
    <property type="entry name" value="PH2_FARP1-like"/>
    <property type="match status" value="1"/>
</dbReference>
<dbReference type="Pfam" id="PF08736">
    <property type="entry name" value="FA"/>
    <property type="match status" value="1"/>
</dbReference>
<dbReference type="PROSITE" id="PS50003">
    <property type="entry name" value="PH_DOMAIN"/>
    <property type="match status" value="2"/>
</dbReference>
<dbReference type="Pfam" id="PF09380">
    <property type="entry name" value="FERM_C"/>
    <property type="match status" value="1"/>
</dbReference>
<dbReference type="InterPro" id="IPR000219">
    <property type="entry name" value="DH_dom"/>
</dbReference>
<feature type="compositionally biased region" description="Low complexity" evidence="3">
    <location>
        <begin position="1502"/>
        <end position="1514"/>
    </location>
</feature>
<feature type="region of interest" description="Disordered" evidence="3">
    <location>
        <begin position="888"/>
        <end position="918"/>
    </location>
</feature>
<dbReference type="InterPro" id="IPR029071">
    <property type="entry name" value="Ubiquitin-like_domsf"/>
</dbReference>
<dbReference type="PROSITE" id="PS50010">
    <property type="entry name" value="DH_2"/>
    <property type="match status" value="1"/>
</dbReference>
<feature type="region of interest" description="Disordered" evidence="3">
    <location>
        <begin position="1331"/>
        <end position="1368"/>
    </location>
</feature>
<feature type="compositionally biased region" description="Low complexity" evidence="3">
    <location>
        <begin position="480"/>
        <end position="498"/>
    </location>
</feature>
<feature type="compositionally biased region" description="Acidic residues" evidence="3">
    <location>
        <begin position="952"/>
        <end position="974"/>
    </location>
</feature>
<evidence type="ECO:0000256" key="1">
    <source>
        <dbReference type="ARBA" id="ARBA00022658"/>
    </source>
</evidence>
<dbReference type="SUPFAM" id="SSF54236">
    <property type="entry name" value="Ubiquitin-like"/>
    <property type="match status" value="1"/>
</dbReference>
<dbReference type="SUPFAM" id="SSF50729">
    <property type="entry name" value="PH domain-like"/>
    <property type="match status" value="3"/>
</dbReference>
<dbReference type="CDD" id="cd13193">
    <property type="entry name" value="FERM_C_FARP1-like"/>
    <property type="match status" value="1"/>
</dbReference>
<feature type="region of interest" description="Disordered" evidence="3">
    <location>
        <begin position="477"/>
        <end position="511"/>
    </location>
</feature>
<evidence type="ECO:0000313" key="7">
    <source>
        <dbReference type="EMBL" id="CAL5138062.1"/>
    </source>
</evidence>
<dbReference type="CDD" id="cd14473">
    <property type="entry name" value="FERM_B-lobe"/>
    <property type="match status" value="1"/>
</dbReference>
<dbReference type="InterPro" id="IPR035899">
    <property type="entry name" value="DBL_dom_sf"/>
</dbReference>
<dbReference type="SMART" id="SM00233">
    <property type="entry name" value="PH"/>
    <property type="match status" value="2"/>
</dbReference>
<dbReference type="EMBL" id="CAXLJL010000467">
    <property type="protein sequence ID" value="CAL5138062.1"/>
    <property type="molecule type" value="Genomic_DNA"/>
</dbReference>
<dbReference type="SMART" id="SM00295">
    <property type="entry name" value="B41"/>
    <property type="match status" value="1"/>
</dbReference>
<feature type="region of interest" description="Disordered" evidence="3">
    <location>
        <begin position="945"/>
        <end position="1059"/>
    </location>
</feature>
<dbReference type="InterPro" id="IPR019749">
    <property type="entry name" value="Band_41_domain"/>
</dbReference>
<feature type="compositionally biased region" description="Polar residues" evidence="3">
    <location>
        <begin position="978"/>
        <end position="987"/>
    </location>
</feature>
<dbReference type="InterPro" id="IPR000798">
    <property type="entry name" value="Ez/rad/moesin-like"/>
</dbReference>
<accession>A0AAV2TNL4</accession>
<feature type="domain" description="DH" evidence="5">
    <location>
        <begin position="1063"/>
        <end position="1278"/>
    </location>
</feature>
<gene>
    <name evidence="7" type="ORF">CDAUBV1_LOCUS12580</name>
</gene>
<dbReference type="InterPro" id="IPR014352">
    <property type="entry name" value="FERM/acyl-CoA-bd_prot_sf"/>
</dbReference>
<feature type="compositionally biased region" description="Basic residues" evidence="3">
    <location>
        <begin position="995"/>
        <end position="1005"/>
    </location>
</feature>
<dbReference type="PANTHER" id="PTHR45858:SF5">
    <property type="entry name" value="MOESIN_EZRIN_RADIXIN HOMOLOG 1"/>
    <property type="match status" value="1"/>
</dbReference>
<dbReference type="Pfam" id="PF00621">
    <property type="entry name" value="RhoGEF"/>
    <property type="match status" value="1"/>
</dbReference>
<reference evidence="7" key="1">
    <citation type="submission" date="2024-06" db="EMBL/GenBank/DDBJ databases">
        <authorList>
            <person name="Liu X."/>
            <person name="Lenzi L."/>
            <person name="Haldenby T S."/>
            <person name="Uol C."/>
        </authorList>
    </citation>
    <scope>NUCLEOTIDE SEQUENCE</scope>
</reference>
<keyword evidence="1" id="KW-0344">Guanine-nucleotide releasing factor</keyword>
<feature type="compositionally biased region" description="Low complexity" evidence="3">
    <location>
        <begin position="1471"/>
        <end position="1480"/>
    </location>
</feature>
<feature type="compositionally biased region" description="Polar residues" evidence="3">
    <location>
        <begin position="1017"/>
        <end position="1047"/>
    </location>
</feature>
<organism evidence="7 8">
    <name type="scientific">Calicophoron daubneyi</name>
    <name type="common">Rumen fluke</name>
    <name type="synonym">Paramphistomum daubneyi</name>
    <dbReference type="NCBI Taxonomy" id="300641"/>
    <lineage>
        <taxon>Eukaryota</taxon>
        <taxon>Metazoa</taxon>
        <taxon>Spiralia</taxon>
        <taxon>Lophotrochozoa</taxon>
        <taxon>Platyhelminthes</taxon>
        <taxon>Trematoda</taxon>
        <taxon>Digenea</taxon>
        <taxon>Plagiorchiida</taxon>
        <taxon>Pronocephalata</taxon>
        <taxon>Paramphistomoidea</taxon>
        <taxon>Paramphistomidae</taxon>
        <taxon>Calicophoron</taxon>
    </lineage>
</organism>
<evidence type="ECO:0000256" key="3">
    <source>
        <dbReference type="SAM" id="MobiDB-lite"/>
    </source>
</evidence>
<dbReference type="PROSITE" id="PS50057">
    <property type="entry name" value="FERM_3"/>
    <property type="match status" value="1"/>
</dbReference>